<dbReference type="GeneID" id="18565674"/>
<dbReference type="Proteomes" id="UP000002347">
    <property type="component" value="Segment"/>
</dbReference>
<name>D4P7K8_9CAUD</name>
<reference evidence="1 2" key="1">
    <citation type="journal article" date="2011" name="Appl. Environ. Microbiol.">
        <title>Genomic and functional analyses of Rhodococcus equi phages ReqiPepy6, ReqiPoco6, ReqiPine5, and ReqiDocB7.</title>
        <authorList>
            <person name="Summer E.J."/>
            <person name="Liu M."/>
            <person name="Gill J.J."/>
            <person name="Grant M."/>
            <person name="Chan-Cortes T.N."/>
            <person name="Ferguson L."/>
            <person name="Janes C."/>
            <person name="Lange K."/>
            <person name="Bertoli M."/>
            <person name="Moore C."/>
            <person name="Orchard R.C."/>
            <person name="Cohen N."/>
            <person name="Young R."/>
        </authorList>
    </citation>
    <scope>NUCLEOTIDE SEQUENCE [LARGE SCALE GENOMIC DNA]</scope>
</reference>
<proteinExistence type="predicted"/>
<accession>D4P7K8</accession>
<sequence length="184" mass="20937">MTPRIDWTLLSNEWEKFWIAFRDEENKATVLNAFWNMRGGRGRYFYTGASGLEFPRGRYPVGDDGSESIYTVTPLDKLKGQPSSEPVKPPKEVERVTAIHILIEDGGRTVMLGENAKIISCMIPKDSSSHIKVWVQDDSGSALRNYKFTLLGELNVVPEGSYFVQTIVDKDDHPWHIYVQKLEA</sequence>
<gene>
    <name evidence="1" type="ORF">Pepy6gene097</name>
</gene>
<dbReference type="KEGG" id="vg:18565674"/>
<evidence type="ECO:0000313" key="1">
    <source>
        <dbReference type="EMBL" id="ADD80988.1"/>
    </source>
</evidence>
<dbReference type="RefSeq" id="YP_009017711.1">
    <property type="nucleotide sequence ID" value="NC_023735.1"/>
</dbReference>
<protein>
    <submittedName>
        <fullName evidence="1">Gp097</fullName>
    </submittedName>
</protein>
<dbReference type="EMBL" id="GU580941">
    <property type="protein sequence ID" value="ADD80988.1"/>
    <property type="molecule type" value="Genomic_DNA"/>
</dbReference>
<dbReference type="OrthoDB" id="35814at10239"/>
<evidence type="ECO:0000313" key="2">
    <source>
        <dbReference type="Proteomes" id="UP000002347"/>
    </source>
</evidence>
<organism evidence="1 2">
    <name type="scientific">Rhodococcus phage ReqiPepy6</name>
    <dbReference type="NCBI Taxonomy" id="691965"/>
    <lineage>
        <taxon>Viruses</taxon>
        <taxon>Duplodnaviria</taxon>
        <taxon>Heunggongvirae</taxon>
        <taxon>Uroviricota</taxon>
        <taxon>Caudoviricetes</taxon>
        <taxon>Pepyhexavirus</taxon>
        <taxon>Pepyhexavirus pepy6</taxon>
    </lineage>
</organism>
<keyword evidence="2" id="KW-1185">Reference proteome</keyword>